<keyword evidence="7 8" id="KW-0539">Nucleus</keyword>
<name>A0A8H3TZM8_9TREE</name>
<feature type="domain" description="GIY-YIG" evidence="10">
    <location>
        <begin position="20"/>
        <end position="102"/>
    </location>
</feature>
<dbReference type="InterPro" id="IPR027520">
    <property type="entry name" value="Slx1"/>
</dbReference>
<keyword evidence="5 8" id="KW-0233">DNA recombination</keyword>
<dbReference type="InterPro" id="IPR050381">
    <property type="entry name" value="SLX1_endonuclease"/>
</dbReference>
<reference evidence="11" key="1">
    <citation type="submission" date="2020-07" db="EMBL/GenBank/DDBJ databases">
        <title>Draft Genome Sequence of a Deep-Sea Yeast, Naganishia (Cryptococcus) liquefaciens strain N6.</title>
        <authorList>
            <person name="Han Y.W."/>
            <person name="Kajitani R."/>
            <person name="Morimoto H."/>
            <person name="Parhat M."/>
            <person name="Tsubouchi H."/>
            <person name="Bakenova O."/>
            <person name="Ogata M."/>
            <person name="Argunhan B."/>
            <person name="Aoki R."/>
            <person name="Kajiwara S."/>
            <person name="Itoh T."/>
            <person name="Iwasaki H."/>
        </authorList>
    </citation>
    <scope>NUCLEOTIDE SEQUENCE</scope>
    <source>
        <strain evidence="11">N6</strain>
    </source>
</reference>
<gene>
    <name evidence="11" type="ORF">NliqN6_6135</name>
</gene>
<keyword evidence="2 8" id="KW-0255">Endonuclease</keyword>
<evidence type="ECO:0000256" key="4">
    <source>
        <dbReference type="ARBA" id="ARBA00022801"/>
    </source>
</evidence>
<evidence type="ECO:0000256" key="8">
    <source>
        <dbReference type="HAMAP-Rule" id="MF_03100"/>
    </source>
</evidence>
<evidence type="ECO:0000313" key="11">
    <source>
        <dbReference type="EMBL" id="GHJ89733.1"/>
    </source>
</evidence>
<comment type="caution">
    <text evidence="8">Lacks conserved residue(s) required for the propagation of feature annotation.</text>
</comment>
<keyword evidence="12" id="KW-1185">Reference proteome</keyword>
<dbReference type="InterPro" id="IPR048749">
    <property type="entry name" value="SLX1_C"/>
</dbReference>
<feature type="region of interest" description="Disordered" evidence="9">
    <location>
        <begin position="351"/>
        <end position="470"/>
    </location>
</feature>
<comment type="similarity">
    <text evidence="8">Belongs to the SLX1 family.</text>
</comment>
<keyword evidence="6 8" id="KW-0234">DNA repair</keyword>
<comment type="function">
    <text evidence="8">Catalytic subunit of the SLX1-SLX4 structure-specific endonuclease that resolves DNA secondary structures generated during DNA repair and recombination. Has endonuclease activity towards branched DNA substrates, introducing single-strand cuts in duplex DNA close to junctions with ss-DNA.</text>
</comment>
<accession>A0A8H3TZM8</accession>
<sequence>MPPTPGSRSTLLEGNHAFPRFYACYLLHSQASVNSKATYVGSTPDPPRRLRQHNGELVAGAVRTRRGRPWEMQLIVYGFPSKLTALQFEWAWQKPHLSRNLRLESTDVLGPLAAHHATTTTSDLPPPIFTPSPTRNYLETRIAVVRTMMTKRPYNRLPLHVRIFTERAWNLWQACDPVVEASAAPPERRKRGVAADGILRYGPFRPLSETIDVTFDKGGVDGKAASVVEGRPKAIDVNDTAFRSAHGEKWSRCDREKMRCGLCDDPVDAQNHTMFALCPSTASNDCTATYHLPCLATHFLACTPHNLLPKTGTCPACAAPLEWGAVIRGCYARRDGVLEGSLAVEREAQRLQRRENAAKRRRERAAQGETDPAAQVEDEEADEESSRRQGEDEDDDDELMRSMVRGQAESDGSDDAPCVGPPVRKAKKPAARPRATVRRARNGKKLTTGRTQEQAGSVSLDGSVSESEGTRLEREMMAIVDSP</sequence>
<dbReference type="AlphaFoldDB" id="A0A8H3TZM8"/>
<evidence type="ECO:0000259" key="10">
    <source>
        <dbReference type="PROSITE" id="PS50164"/>
    </source>
</evidence>
<evidence type="ECO:0000256" key="5">
    <source>
        <dbReference type="ARBA" id="ARBA00023172"/>
    </source>
</evidence>
<dbReference type="OrthoDB" id="24645at2759"/>
<dbReference type="CDD" id="cd10455">
    <property type="entry name" value="GIY-YIG_SLX1"/>
    <property type="match status" value="1"/>
</dbReference>
<dbReference type="Gene3D" id="3.30.40.10">
    <property type="entry name" value="Zinc/RING finger domain, C3HC4 (zinc finger)"/>
    <property type="match status" value="1"/>
</dbReference>
<keyword evidence="3 8" id="KW-0227">DNA damage</keyword>
<dbReference type="GO" id="GO:0008821">
    <property type="term" value="F:crossover junction DNA endonuclease activity"/>
    <property type="evidence" value="ECO:0007669"/>
    <property type="project" value="TreeGrafter"/>
</dbReference>
<dbReference type="HAMAP" id="MF_03100">
    <property type="entry name" value="Endonuc_su_Slx1"/>
    <property type="match status" value="1"/>
</dbReference>
<dbReference type="GO" id="GO:0033557">
    <property type="term" value="C:Slx1-Slx4 complex"/>
    <property type="evidence" value="ECO:0007669"/>
    <property type="project" value="UniProtKB-UniRule"/>
</dbReference>
<dbReference type="SUPFAM" id="SSF82771">
    <property type="entry name" value="GIY-YIG endonuclease"/>
    <property type="match status" value="1"/>
</dbReference>
<evidence type="ECO:0000256" key="7">
    <source>
        <dbReference type="ARBA" id="ARBA00023242"/>
    </source>
</evidence>
<dbReference type="PANTHER" id="PTHR20208:SF10">
    <property type="entry name" value="STRUCTURE-SPECIFIC ENDONUCLEASE SUBUNIT SLX1"/>
    <property type="match status" value="1"/>
</dbReference>
<dbReference type="PANTHER" id="PTHR20208">
    <property type="entry name" value="STRUCTURE-SPECIFIC ENDONUCLEASE SUBUNIT SLX1"/>
    <property type="match status" value="1"/>
</dbReference>
<comment type="cofactor">
    <cofactor evidence="8">
        <name>a divalent metal cation</name>
        <dbReference type="ChEBI" id="CHEBI:60240"/>
    </cofactor>
</comment>
<organism evidence="11 12">
    <name type="scientific">Naganishia liquefaciens</name>
    <dbReference type="NCBI Taxonomy" id="104408"/>
    <lineage>
        <taxon>Eukaryota</taxon>
        <taxon>Fungi</taxon>
        <taxon>Dikarya</taxon>
        <taxon>Basidiomycota</taxon>
        <taxon>Agaricomycotina</taxon>
        <taxon>Tremellomycetes</taxon>
        <taxon>Filobasidiales</taxon>
        <taxon>Filobasidiaceae</taxon>
        <taxon>Naganishia</taxon>
    </lineage>
</organism>
<dbReference type="Pfam" id="PF01541">
    <property type="entry name" value="GIY-YIG"/>
    <property type="match status" value="1"/>
</dbReference>
<evidence type="ECO:0000256" key="3">
    <source>
        <dbReference type="ARBA" id="ARBA00022763"/>
    </source>
</evidence>
<dbReference type="InterPro" id="IPR035901">
    <property type="entry name" value="GIY-YIG_endonuc_sf"/>
</dbReference>
<comment type="caution">
    <text evidence="11">The sequence shown here is derived from an EMBL/GenBank/DDBJ whole genome shotgun (WGS) entry which is preliminary data.</text>
</comment>
<feature type="compositionally biased region" description="Polar residues" evidence="9">
    <location>
        <begin position="448"/>
        <end position="467"/>
    </location>
</feature>
<dbReference type="EMBL" id="BLZA01000049">
    <property type="protein sequence ID" value="GHJ89733.1"/>
    <property type="molecule type" value="Genomic_DNA"/>
</dbReference>
<keyword evidence="4 8" id="KW-0378">Hydrolase</keyword>
<dbReference type="PROSITE" id="PS50164">
    <property type="entry name" value="GIY_YIG"/>
    <property type="match status" value="1"/>
</dbReference>
<dbReference type="InterPro" id="IPR013083">
    <property type="entry name" value="Znf_RING/FYVE/PHD"/>
</dbReference>
<feature type="compositionally biased region" description="Basic residues" evidence="9">
    <location>
        <begin position="424"/>
        <end position="444"/>
    </location>
</feature>
<evidence type="ECO:0000256" key="6">
    <source>
        <dbReference type="ARBA" id="ARBA00023204"/>
    </source>
</evidence>
<evidence type="ECO:0000256" key="9">
    <source>
        <dbReference type="SAM" id="MobiDB-lite"/>
    </source>
</evidence>
<dbReference type="FunFam" id="3.40.1440.10:FF:000006">
    <property type="entry name" value="Structure-specific endonuclease subunit SLX1"/>
    <property type="match status" value="1"/>
</dbReference>
<dbReference type="Pfam" id="PF21202">
    <property type="entry name" value="SLX1_C"/>
    <property type="match status" value="1"/>
</dbReference>
<dbReference type="GO" id="GO:0000724">
    <property type="term" value="P:double-strand break repair via homologous recombination"/>
    <property type="evidence" value="ECO:0007669"/>
    <property type="project" value="TreeGrafter"/>
</dbReference>
<dbReference type="Proteomes" id="UP000620104">
    <property type="component" value="Unassembled WGS sequence"/>
</dbReference>
<proteinExistence type="inferred from homology"/>
<dbReference type="GO" id="GO:0017108">
    <property type="term" value="F:5'-flap endonuclease activity"/>
    <property type="evidence" value="ECO:0007669"/>
    <property type="project" value="InterPro"/>
</dbReference>
<dbReference type="InterPro" id="IPR000305">
    <property type="entry name" value="GIY-YIG_endonuc"/>
</dbReference>
<comment type="subcellular location">
    <subcellularLocation>
        <location evidence="8">Nucleus</location>
    </subcellularLocation>
</comment>
<protein>
    <recommendedName>
        <fullName evidence="10">GIY-YIG domain-containing protein</fullName>
    </recommendedName>
</protein>
<evidence type="ECO:0000313" key="12">
    <source>
        <dbReference type="Proteomes" id="UP000620104"/>
    </source>
</evidence>
<dbReference type="Gene3D" id="3.40.1440.10">
    <property type="entry name" value="GIY-YIG endonuclease"/>
    <property type="match status" value="1"/>
</dbReference>
<evidence type="ECO:0000256" key="1">
    <source>
        <dbReference type="ARBA" id="ARBA00022722"/>
    </source>
</evidence>
<comment type="subunit">
    <text evidence="8">Forms a heterodimer with SLX4.</text>
</comment>
<evidence type="ECO:0000256" key="2">
    <source>
        <dbReference type="ARBA" id="ARBA00022759"/>
    </source>
</evidence>
<keyword evidence="1 8" id="KW-0540">Nuclease</keyword>